<gene>
    <name evidence="1" type="ORF">NSPZN2_50126</name>
</gene>
<reference evidence="1 2" key="1">
    <citation type="submission" date="2021-02" db="EMBL/GenBank/DDBJ databases">
        <authorList>
            <person name="Han P."/>
        </authorList>
    </citation>
    <scope>NUCLEOTIDE SEQUENCE [LARGE SCALE GENOMIC DNA]</scope>
    <source>
        <strain evidence="1">Candidatus Nitrospira sp. ZN2</strain>
    </source>
</reference>
<protein>
    <recommendedName>
        <fullName evidence="3">HEAT repeat domain-containing protein</fullName>
    </recommendedName>
</protein>
<dbReference type="Proteomes" id="UP000675880">
    <property type="component" value="Unassembled WGS sequence"/>
</dbReference>
<evidence type="ECO:0000313" key="1">
    <source>
        <dbReference type="EMBL" id="CAE6786317.1"/>
    </source>
</evidence>
<evidence type="ECO:0000313" key="2">
    <source>
        <dbReference type="Proteomes" id="UP000675880"/>
    </source>
</evidence>
<dbReference type="Pfam" id="PF13646">
    <property type="entry name" value="HEAT_2"/>
    <property type="match status" value="1"/>
</dbReference>
<evidence type="ECO:0008006" key="3">
    <source>
        <dbReference type="Google" id="ProtNLM"/>
    </source>
</evidence>
<accession>A0ABN7M5A3</accession>
<dbReference type="InterPro" id="IPR011989">
    <property type="entry name" value="ARM-like"/>
</dbReference>
<sequence>MRCILSLVILGVLLLPSEPSWARRDALTAEQKSQMERIDRVLITVLALSDKGPIEPGPLVDVVAARMKEFDYTPVTDAAQPYDAELKIKCEQKKTWEGSTTMGSDADLPDSPSRIWKGPACQLGYLLNGKKMAWRKEVRTDFDDAQAAATLAKAVDPTAFTMAKLQARLEDYDFPALITAEWGQEARLFRLYDDPKTPVARKVKLVSLFGELFSVKAIPRLLDGLNGTDRSIAKASALALGNIGQKETIPVLIKTMKNGAPDLRAPAAKALGIVGALHGDFTIVDPLLETLNTDDIAVKTEVAWALGKLPDMKSYEPLFALQKSLYKVHENDPDPNLVKLKEAVNWSIKQIDTWEHVQ</sequence>
<comment type="caution">
    <text evidence="1">The sequence shown here is derived from an EMBL/GenBank/DDBJ whole genome shotgun (WGS) entry which is preliminary data.</text>
</comment>
<dbReference type="Gene3D" id="1.25.10.10">
    <property type="entry name" value="Leucine-rich Repeat Variant"/>
    <property type="match status" value="1"/>
</dbReference>
<keyword evidence="2" id="KW-1185">Reference proteome</keyword>
<dbReference type="RefSeq" id="WP_213043719.1">
    <property type="nucleotide sequence ID" value="NZ_CAJNBJ010000018.1"/>
</dbReference>
<dbReference type="SUPFAM" id="SSF48371">
    <property type="entry name" value="ARM repeat"/>
    <property type="match status" value="1"/>
</dbReference>
<dbReference type="InterPro" id="IPR016024">
    <property type="entry name" value="ARM-type_fold"/>
</dbReference>
<dbReference type="EMBL" id="CAJNBJ010000018">
    <property type="protein sequence ID" value="CAE6786317.1"/>
    <property type="molecule type" value="Genomic_DNA"/>
</dbReference>
<proteinExistence type="predicted"/>
<organism evidence="1 2">
    <name type="scientific">Nitrospira defluvii</name>
    <dbReference type="NCBI Taxonomy" id="330214"/>
    <lineage>
        <taxon>Bacteria</taxon>
        <taxon>Pseudomonadati</taxon>
        <taxon>Nitrospirota</taxon>
        <taxon>Nitrospiria</taxon>
        <taxon>Nitrospirales</taxon>
        <taxon>Nitrospiraceae</taxon>
        <taxon>Nitrospira</taxon>
    </lineage>
</organism>
<name>A0ABN7M5A3_9BACT</name>